<dbReference type="PANTHER" id="PTHR43179">
    <property type="entry name" value="RHAMNOSYLTRANSFERASE WBBL"/>
    <property type="match status" value="1"/>
</dbReference>
<evidence type="ECO:0000259" key="5">
    <source>
        <dbReference type="Pfam" id="PF00535"/>
    </source>
</evidence>
<accession>A0A6L5XZ16</accession>
<dbReference type="Gene3D" id="3.90.550.10">
    <property type="entry name" value="Spore Coat Polysaccharide Biosynthesis Protein SpsA, Chain A"/>
    <property type="match status" value="1"/>
</dbReference>
<dbReference type="InterPro" id="IPR001173">
    <property type="entry name" value="Glyco_trans_2-like"/>
</dbReference>
<dbReference type="SUPFAM" id="SSF53448">
    <property type="entry name" value="Nucleotide-diphospho-sugar transferases"/>
    <property type="match status" value="1"/>
</dbReference>
<dbReference type="SUPFAM" id="SSF53335">
    <property type="entry name" value="S-adenosyl-L-methionine-dependent methyltransferases"/>
    <property type="match status" value="1"/>
</dbReference>
<dbReference type="PANTHER" id="PTHR43179:SF12">
    <property type="entry name" value="GALACTOFURANOSYLTRANSFERASE GLFT2"/>
    <property type="match status" value="1"/>
</dbReference>
<reference evidence="6 7" key="1">
    <citation type="submission" date="2019-08" db="EMBL/GenBank/DDBJ databases">
        <title>In-depth cultivation of the pig gut microbiome towards novel bacterial diversity and tailored functional studies.</title>
        <authorList>
            <person name="Wylensek D."/>
            <person name="Hitch T.C.A."/>
            <person name="Clavel T."/>
        </authorList>
    </citation>
    <scope>NUCLEOTIDE SEQUENCE [LARGE SCALE GENOMIC DNA]</scope>
    <source>
        <strain evidence="6 7">WCA-693-APC-MOT-I</strain>
    </source>
</reference>
<evidence type="ECO:0000313" key="6">
    <source>
        <dbReference type="EMBL" id="MSS63859.1"/>
    </source>
</evidence>
<organism evidence="6 7">
    <name type="scientific">Velocimicrobium porci</name>
    <dbReference type="NCBI Taxonomy" id="2606634"/>
    <lineage>
        <taxon>Bacteria</taxon>
        <taxon>Bacillati</taxon>
        <taxon>Bacillota</taxon>
        <taxon>Clostridia</taxon>
        <taxon>Lachnospirales</taxon>
        <taxon>Lachnospiraceae</taxon>
        <taxon>Velocimicrobium</taxon>
    </lineage>
</organism>
<comment type="caution">
    <text evidence="6">The sequence shown here is derived from an EMBL/GenBank/DDBJ whole genome shotgun (WGS) entry which is preliminary data.</text>
</comment>
<dbReference type="Gene3D" id="3.40.50.150">
    <property type="entry name" value="Vaccinia Virus protein VP39"/>
    <property type="match status" value="1"/>
</dbReference>
<sequence length="547" mass="63099">MLRFCRRGTLQIEILNKSAGMGRKNGMDKGKQSVIELILKADEEWNHQNYEEYYNDIRLGLSYDPANSELYLMLGMYYSLKNPEQAYLCYKQALYYCDNEEDRHIILGFLTALVQAHRILIPKISIVILSFNQLELTKQCIESIRKNCNRESYELIVVDNASKENVRNWLKQQDDMKLILNSENNGFPKGCNQGIACAGKDNDILLLNNDIIMPQNALFWLQMGLYEAKDIGAAGSVSNNAVNYQQVSEHFATVEEWIEYAKAVNLPSHFAYEFKGWLMGFAMLIRRKALDEVGYLDEQFSPGNYEDNDLSIRLLTNGYKLLLCKNSFIFHYGGSSFKKNSSYMELLERNREKLAVKYQFDYVPFSVVDRNIIDCIKQTEEPVKVLEYGCKLGCTLARIKSIYPQSYVLGVEPREELYRLAKQVTNVIQADDKNIESKLKNQTFDYIILDNTIHLGEPETLLLHLKKLLHNDGKIIISFQNKQYVQDVEKAGDTIGMSLEEMVTLCNKLSISIFDVCYQKGKLPYEEESRESMLSSMKSFIMVLKNC</sequence>
<evidence type="ECO:0000256" key="1">
    <source>
        <dbReference type="ARBA" id="ARBA00004776"/>
    </source>
</evidence>
<keyword evidence="3" id="KW-0328">Glycosyltransferase</keyword>
<name>A0A6L5XZ16_9FIRM</name>
<dbReference type="CDD" id="cd04186">
    <property type="entry name" value="GT_2_like_c"/>
    <property type="match status" value="1"/>
</dbReference>
<keyword evidence="7" id="KW-1185">Reference proteome</keyword>
<dbReference type="Pfam" id="PF00535">
    <property type="entry name" value="Glycos_transf_2"/>
    <property type="match status" value="1"/>
</dbReference>
<dbReference type="EMBL" id="VUMT01000010">
    <property type="protein sequence ID" value="MSS63859.1"/>
    <property type="molecule type" value="Genomic_DNA"/>
</dbReference>
<dbReference type="AlphaFoldDB" id="A0A6L5XZ16"/>
<protein>
    <submittedName>
        <fullName evidence="6">Glycosyltransferase</fullName>
    </submittedName>
</protein>
<proteinExistence type="inferred from homology"/>
<dbReference type="CDD" id="cd02440">
    <property type="entry name" value="AdoMet_MTases"/>
    <property type="match status" value="1"/>
</dbReference>
<dbReference type="InterPro" id="IPR029063">
    <property type="entry name" value="SAM-dependent_MTases_sf"/>
</dbReference>
<evidence type="ECO:0000256" key="3">
    <source>
        <dbReference type="ARBA" id="ARBA00022676"/>
    </source>
</evidence>
<feature type="domain" description="Glycosyltransferase 2-like" evidence="5">
    <location>
        <begin position="125"/>
        <end position="292"/>
    </location>
</feature>
<comment type="pathway">
    <text evidence="1">Cell wall biogenesis; cell wall polysaccharide biosynthesis.</text>
</comment>
<dbReference type="InterPro" id="IPR029044">
    <property type="entry name" value="Nucleotide-diphossugar_trans"/>
</dbReference>
<keyword evidence="4 6" id="KW-0808">Transferase</keyword>
<evidence type="ECO:0000256" key="4">
    <source>
        <dbReference type="ARBA" id="ARBA00022679"/>
    </source>
</evidence>
<gene>
    <name evidence="6" type="ORF">FYJ58_08210</name>
</gene>
<comment type="similarity">
    <text evidence="2">Belongs to the glycosyltransferase 2 family.</text>
</comment>
<dbReference type="GO" id="GO:0016757">
    <property type="term" value="F:glycosyltransferase activity"/>
    <property type="evidence" value="ECO:0007669"/>
    <property type="project" value="UniProtKB-KW"/>
</dbReference>
<evidence type="ECO:0000313" key="7">
    <source>
        <dbReference type="Proteomes" id="UP000482209"/>
    </source>
</evidence>
<dbReference type="Pfam" id="PF13489">
    <property type="entry name" value="Methyltransf_23"/>
    <property type="match status" value="1"/>
</dbReference>
<dbReference type="Proteomes" id="UP000482209">
    <property type="component" value="Unassembled WGS sequence"/>
</dbReference>
<evidence type="ECO:0000256" key="2">
    <source>
        <dbReference type="ARBA" id="ARBA00006739"/>
    </source>
</evidence>